<dbReference type="EMBL" id="UINC01077705">
    <property type="protein sequence ID" value="SVC18070.1"/>
    <property type="molecule type" value="Genomic_DNA"/>
</dbReference>
<evidence type="ECO:0000313" key="1">
    <source>
        <dbReference type="EMBL" id="SVC18070.1"/>
    </source>
</evidence>
<sequence length="49" mass="5621">MGFAIAKMNRVGRKTRVVSKSYIGHCECCELSEIEVKSRTFRNGELRKT</sequence>
<dbReference type="AlphaFoldDB" id="A0A382K0T8"/>
<gene>
    <name evidence="1" type="ORF">METZ01_LOCUS270924</name>
</gene>
<proteinExistence type="predicted"/>
<feature type="non-terminal residue" evidence="1">
    <location>
        <position position="49"/>
    </location>
</feature>
<accession>A0A382K0T8</accession>
<name>A0A382K0T8_9ZZZZ</name>
<protein>
    <submittedName>
        <fullName evidence="1">Uncharacterized protein</fullName>
    </submittedName>
</protein>
<reference evidence="1" key="1">
    <citation type="submission" date="2018-05" db="EMBL/GenBank/DDBJ databases">
        <authorList>
            <person name="Lanie J.A."/>
            <person name="Ng W.-L."/>
            <person name="Kazmierczak K.M."/>
            <person name="Andrzejewski T.M."/>
            <person name="Davidsen T.M."/>
            <person name="Wayne K.J."/>
            <person name="Tettelin H."/>
            <person name="Glass J.I."/>
            <person name="Rusch D."/>
            <person name="Podicherti R."/>
            <person name="Tsui H.-C.T."/>
            <person name="Winkler M.E."/>
        </authorList>
    </citation>
    <scope>NUCLEOTIDE SEQUENCE</scope>
</reference>
<organism evidence="1">
    <name type="scientific">marine metagenome</name>
    <dbReference type="NCBI Taxonomy" id="408172"/>
    <lineage>
        <taxon>unclassified sequences</taxon>
        <taxon>metagenomes</taxon>
        <taxon>ecological metagenomes</taxon>
    </lineage>
</organism>